<dbReference type="Gene3D" id="3.90.640.10">
    <property type="entry name" value="Actin, Chain A, domain 4"/>
    <property type="match status" value="1"/>
</dbReference>
<feature type="compositionally biased region" description="Basic and acidic residues" evidence="3">
    <location>
        <begin position="637"/>
        <end position="651"/>
    </location>
</feature>
<dbReference type="SMART" id="SM00233">
    <property type="entry name" value="PH"/>
    <property type="match status" value="1"/>
</dbReference>
<feature type="compositionally biased region" description="Basic and acidic residues" evidence="3">
    <location>
        <begin position="1455"/>
        <end position="1467"/>
    </location>
</feature>
<feature type="region of interest" description="Disordered" evidence="3">
    <location>
        <begin position="752"/>
        <end position="1041"/>
    </location>
</feature>
<feature type="compositionally biased region" description="Low complexity" evidence="3">
    <location>
        <begin position="61"/>
        <end position="72"/>
    </location>
</feature>
<dbReference type="InterPro" id="IPR043129">
    <property type="entry name" value="ATPase_NBD"/>
</dbReference>
<feature type="region of interest" description="Disordered" evidence="3">
    <location>
        <begin position="1255"/>
        <end position="1670"/>
    </location>
</feature>
<dbReference type="Pfam" id="PF00022">
    <property type="entry name" value="Actin"/>
    <property type="match status" value="1"/>
</dbReference>
<feature type="compositionally biased region" description="Polar residues" evidence="3">
    <location>
        <begin position="1355"/>
        <end position="1376"/>
    </location>
</feature>
<evidence type="ECO:0000259" key="4">
    <source>
        <dbReference type="PROSITE" id="PS50003"/>
    </source>
</evidence>
<evidence type="ECO:0000256" key="2">
    <source>
        <dbReference type="RuleBase" id="RU000487"/>
    </source>
</evidence>
<feature type="region of interest" description="Disordered" evidence="3">
    <location>
        <begin position="491"/>
        <end position="526"/>
    </location>
</feature>
<feature type="domain" description="PH" evidence="4">
    <location>
        <begin position="1834"/>
        <end position="1931"/>
    </location>
</feature>
<feature type="compositionally biased region" description="Polar residues" evidence="3">
    <location>
        <begin position="37"/>
        <end position="55"/>
    </location>
</feature>
<dbReference type="SMART" id="SM00268">
    <property type="entry name" value="ACTIN"/>
    <property type="match status" value="1"/>
</dbReference>
<dbReference type="Gene3D" id="2.30.29.30">
    <property type="entry name" value="Pleckstrin-homology domain (PH domain)/Phosphotyrosine-binding domain (PTB)"/>
    <property type="match status" value="1"/>
</dbReference>
<feature type="region of interest" description="Disordered" evidence="3">
    <location>
        <begin position="617"/>
        <end position="669"/>
    </location>
</feature>
<dbReference type="CDD" id="cd10169">
    <property type="entry name" value="ASKHA_NBD_actin-like"/>
    <property type="match status" value="1"/>
</dbReference>
<dbReference type="InterPro" id="IPR004000">
    <property type="entry name" value="Actin"/>
</dbReference>
<dbReference type="GeneID" id="111108385"/>
<dbReference type="InterPro" id="IPR001849">
    <property type="entry name" value="PH_domain"/>
</dbReference>
<dbReference type="KEGG" id="cvn:111108385"/>
<feature type="compositionally biased region" description="Basic and acidic residues" evidence="3">
    <location>
        <begin position="863"/>
        <end position="872"/>
    </location>
</feature>
<feature type="compositionally biased region" description="Polar residues" evidence="3">
    <location>
        <begin position="1591"/>
        <end position="1601"/>
    </location>
</feature>
<feature type="region of interest" description="Disordered" evidence="3">
    <location>
        <begin position="241"/>
        <end position="278"/>
    </location>
</feature>
<protein>
    <submittedName>
        <fullName evidence="6">Uncharacterized protein LOC111108385 isoform X1</fullName>
    </submittedName>
</protein>
<feature type="compositionally biased region" description="Polar residues" evidence="3">
    <location>
        <begin position="1767"/>
        <end position="1777"/>
    </location>
</feature>
<feature type="compositionally biased region" description="Acidic residues" evidence="3">
    <location>
        <begin position="761"/>
        <end position="771"/>
    </location>
</feature>
<feature type="compositionally biased region" description="Polar residues" evidence="3">
    <location>
        <begin position="1184"/>
        <end position="1204"/>
    </location>
</feature>
<keyword evidence="5" id="KW-1185">Reference proteome</keyword>
<feature type="compositionally biased region" description="Basic residues" evidence="3">
    <location>
        <begin position="1619"/>
        <end position="1628"/>
    </location>
</feature>
<feature type="compositionally biased region" description="Basic and acidic residues" evidence="3">
    <location>
        <begin position="1500"/>
        <end position="1525"/>
    </location>
</feature>
<dbReference type="InterPro" id="IPR011993">
    <property type="entry name" value="PH-like_dom_sf"/>
</dbReference>
<name>A0A8B8B936_CRAVI</name>
<feature type="compositionally biased region" description="Polar residues" evidence="3">
    <location>
        <begin position="498"/>
        <end position="510"/>
    </location>
</feature>
<feature type="compositionally biased region" description="Basic and acidic residues" evidence="3">
    <location>
        <begin position="1264"/>
        <end position="1280"/>
    </location>
</feature>
<dbReference type="SUPFAM" id="SSF50729">
    <property type="entry name" value="PH domain-like"/>
    <property type="match status" value="1"/>
</dbReference>
<dbReference type="SUPFAM" id="SSF53067">
    <property type="entry name" value="Actin-like ATPase domain"/>
    <property type="match status" value="2"/>
</dbReference>
<organism evidence="5 6">
    <name type="scientific">Crassostrea virginica</name>
    <name type="common">Eastern oyster</name>
    <dbReference type="NCBI Taxonomy" id="6565"/>
    <lineage>
        <taxon>Eukaryota</taxon>
        <taxon>Metazoa</taxon>
        <taxon>Spiralia</taxon>
        <taxon>Lophotrochozoa</taxon>
        <taxon>Mollusca</taxon>
        <taxon>Bivalvia</taxon>
        <taxon>Autobranchia</taxon>
        <taxon>Pteriomorphia</taxon>
        <taxon>Ostreida</taxon>
        <taxon>Ostreoidea</taxon>
        <taxon>Ostreidae</taxon>
        <taxon>Crassostrea</taxon>
    </lineage>
</organism>
<feature type="compositionally biased region" description="Polar residues" evidence="3">
    <location>
        <begin position="851"/>
        <end position="861"/>
    </location>
</feature>
<feature type="compositionally biased region" description="Basic residues" evidence="3">
    <location>
        <begin position="892"/>
        <end position="903"/>
    </location>
</feature>
<feature type="region of interest" description="Disordered" evidence="3">
    <location>
        <begin position="306"/>
        <end position="327"/>
    </location>
</feature>
<feature type="compositionally biased region" description="Basic and acidic residues" evidence="3">
    <location>
        <begin position="1646"/>
        <end position="1658"/>
    </location>
</feature>
<feature type="compositionally biased region" description="Polar residues" evidence="3">
    <location>
        <begin position="1629"/>
        <end position="1640"/>
    </location>
</feature>
<evidence type="ECO:0000256" key="3">
    <source>
        <dbReference type="SAM" id="MobiDB-lite"/>
    </source>
</evidence>
<evidence type="ECO:0000256" key="1">
    <source>
        <dbReference type="ARBA" id="ARBA00003520"/>
    </source>
</evidence>
<feature type="compositionally biased region" description="Polar residues" evidence="3">
    <location>
        <begin position="1412"/>
        <end position="1427"/>
    </location>
</feature>
<evidence type="ECO:0000313" key="6">
    <source>
        <dbReference type="RefSeq" id="XP_022299937.1"/>
    </source>
</evidence>
<dbReference type="PANTHER" id="PTHR11937">
    <property type="entry name" value="ACTIN"/>
    <property type="match status" value="1"/>
</dbReference>
<feature type="compositionally biased region" description="Basic and acidic residues" evidence="3">
    <location>
        <begin position="800"/>
        <end position="817"/>
    </location>
</feature>
<reference evidence="6" key="1">
    <citation type="submission" date="2025-08" db="UniProtKB">
        <authorList>
            <consortium name="RefSeq"/>
        </authorList>
    </citation>
    <scope>IDENTIFICATION</scope>
    <source>
        <tissue evidence="6">Whole sample</tissue>
    </source>
</reference>
<accession>A0A8B8B936</accession>
<feature type="compositionally biased region" description="Polar residues" evidence="3">
    <location>
        <begin position="1338"/>
        <end position="1348"/>
    </location>
</feature>
<feature type="compositionally biased region" description="Polar residues" evidence="3">
    <location>
        <begin position="873"/>
        <end position="887"/>
    </location>
</feature>
<feature type="region of interest" description="Disordered" evidence="3">
    <location>
        <begin position="29"/>
        <end position="112"/>
    </location>
</feature>
<feature type="compositionally biased region" description="Acidic residues" evidence="3">
    <location>
        <begin position="818"/>
        <end position="834"/>
    </location>
</feature>
<sequence>MSYSSLMTKIWPPPNDEVKSRLERLQELKQLRETRQTNVRTTPTPAADSAVTSEGSRLSRRQLLSTRTLPTLRRQEERRLKSTLEKKTEGDQSDFPGVGVSKGDFGGARPKNLSSSLRASEILTSIKNNEAQGNRVERYRTSSAESDTFDEHRPSENVISRSNTARVTSIGTLGSLADEAESSEVKVQDVSVESDGTDHIEDIESFKQSLYGTVSVTNGCGIKNVSSDKVLIPFTDISGIISPPVSRRAPPSKSENRTQIGDSSRWRKNVPEKSPEKINPVTVSSEETINNVLPHDAVENGVTVSDRARTENSVNDTTENRNSENDEISTKANSTFHAAKTETEVSDNGETFPVNEKSRDVGNVLLFDGENITVPSDSHNDTTQVEEEVSLNHDSELERTGFEISSEISDRNRLLDSSGDQVVHGSFNTLDLTSDFSVRSQADMSDYRDSILNESDSIFDFGSESATQEDEFYDGQDSWLSDWSSMEDSRRAGEKPSLYTSRQSSWQTERPSFDRSGGYAPKPSRRTVLTAPNRTKVTTKITRYGSLPSSADSRVSDIRSRYLSRDHQDSYSYGVTEDRSVSSYRETKQQDISSRLGNILSDSFKKFDSVLDGSDLMKKTEEPTRNLRRSNSQRVESVTETRTGRYRKTSEENTDSSFRSSYNTSYSSVPQPNVDIHKFISNIRSRTSGDKRTSDSGISGYNKPLARAGGVSSVIENARKMLLGIQDDEPEVNEIGQFEHLRRQTEILTESLEESGKLDDGEVCEDEDQLEESGKLDDGEVCEDEDQLEEDVIDNSTEVLLEKGDIIKLSSEPKKEVQDEEETNLQSVEVDEDTVLVNRTTSDSVTKESDTQSSSPSNVENKSIPKSDKPDNSSKNVKINDSSSKPAVSNKGKNKKKKKGKKKKDSEPKAEPPSSTDKKSQNGKKIEVTQTEDVLTVTIEDAKAEENSLQEESTGSVGKQFDSMIEDIEHQSEKTSVATDDVLSLGEEPDSVSSQSESSNSIQQSEKSKNIYYNETATIEEEDTLNADKDMKNGNGNNPQIDAEQFETASEEEFYESVPGELVDEEGNTFVEHREQFIYVTSGSKVRMRKLSKRSLLGEKNQEGVKPQNNVDSSRIGHVKEWMDSNIFPSNNTLNEKDLGVKSSDQGSRLSVASTIGDFGSRGSLDSKDKLEDMKTMKDESGLSRGTSKGSVASVKRSTSVQTQDVSVKDSFTQMLIKARNIGVQVDVDVFEKFVQTLEDFVCPCCKHKFNMQEGLSTSSDDGQQSKEKDVQKVKEELKLKLPASNEDEIKIMKSKSSSSSSSKSSSSRNSMATPPKSPSIASSTKRSPHGTPREKSPSVTPRKQSPSPLKKVHSSVQASTRKSPASTPRKQSPTRKSPAPTPRKQSPTRKSPASTPRKQSPNRKSPAPTPRKQSPTRKSPASTPRKQSPAREGVVSKTKKLSPSNSTDQSNGDTLRENSKVRKERVSSVQNLLYQNGEQTTEKKLEADKKPSTPKVKREKSFDRQKREASADRRSDDGSSEKNELPGYMQPTKSSRRKKSIGNKEDLLDDSRQKKGSPSTHQKNESENVDQEVLPTVSNNPFIRSDRQRTSVGPNGQRSSGKWYRKEPLKTEDDGKKGKTKSPKKQRSISTSSEKNLFSESVVVKSDRKLRSSEHLDLSGLGSQSSLLETDLDEAMGCRSGRSETSQGSDSVHETVETIPFQTNSVFLGPDLKSYAENVSRNIAEKEVMKLSGDTDQCEVKSPVQLSLPPGAESKEADLKITKTLESTGDSATQPKLLSDEEQAGVPLETEQEEEEVAPVRVNLSSWDPTKLLQDLYTVKLLPDNAKDISDKFVAMEGLMEKLPMNKKKATLLKTWKRRFFRAKDGWLYYYETSNRDKPSDTLQLMGGKVDDLGNRILGIDDERGKYLMVRCPSDKEYGQWKLALESQTADNVKATYVRPLLSCPPHSQKKVILIDIGSSAIRAGILGEQPTLPSLFFPNMVARSGDDQDPAVGIEAFRPEHRKALTKTVNSKDKVDKDVLQPFSIDMSTIGTVFKKVLAELKVEPAEYWVMISTPQNLGDKIRAGLMEILIDTYHVQGVCMVMQSLLALYSYNATSGIIVDVGERMEILPIFDGFVIEGGVSMQSYGGQKVLESLNSCLHGYKFSTPIQQLIVRYVMEQSCYLVTDYKDTLKRCEQDPENYRTTVYLNNFDLPQGATMEVTHDYSCFQSPEGFFNTDLWGMDYPCVHKLVFQAIQSCPIDSRKRMYRAVYLSGGVTMLPGFAERLQSELQKLAPPSVMVEVHASPQRYHSAYIGACSLASMEQFQQICITAEEWKKDGVKTFKKWNMSG</sequence>
<feature type="compositionally biased region" description="Basic and acidic residues" evidence="3">
    <location>
        <begin position="1605"/>
        <end position="1618"/>
    </location>
</feature>
<feature type="compositionally biased region" description="Basic and acidic residues" evidence="3">
    <location>
        <begin position="73"/>
        <end position="90"/>
    </location>
</feature>
<dbReference type="OrthoDB" id="337660at2759"/>
<feature type="compositionally biased region" description="Basic and acidic residues" evidence="3">
    <location>
        <begin position="1165"/>
        <end position="1182"/>
    </location>
</feature>
<feature type="compositionally biased region" description="Low complexity" evidence="3">
    <location>
        <begin position="1295"/>
        <end position="1308"/>
    </location>
</feature>
<proteinExistence type="inferred from homology"/>
<feature type="compositionally biased region" description="Low complexity" evidence="3">
    <location>
        <begin position="656"/>
        <end position="668"/>
    </location>
</feature>
<comment type="similarity">
    <text evidence="2">Belongs to the actin family.</text>
</comment>
<feature type="compositionally biased region" description="Basic and acidic residues" evidence="3">
    <location>
        <begin position="1481"/>
        <end position="1492"/>
    </location>
</feature>
<feature type="compositionally biased region" description="Low complexity" evidence="3">
    <location>
        <begin position="991"/>
        <end position="1005"/>
    </location>
</feature>
<feature type="compositionally biased region" description="Polar residues" evidence="3">
    <location>
        <begin position="1468"/>
        <end position="1480"/>
    </location>
</feature>
<dbReference type="RefSeq" id="XP_022299937.1">
    <property type="nucleotide sequence ID" value="XM_022444229.1"/>
</dbReference>
<feature type="compositionally biased region" description="Acidic residues" evidence="3">
    <location>
        <begin position="779"/>
        <end position="793"/>
    </location>
</feature>
<feature type="compositionally biased region" description="Basic and acidic residues" evidence="3">
    <location>
        <begin position="904"/>
        <end position="927"/>
    </location>
</feature>
<feature type="compositionally biased region" description="Basic and acidic residues" evidence="3">
    <location>
        <begin position="1543"/>
        <end position="1554"/>
    </location>
</feature>
<dbReference type="Proteomes" id="UP000694844">
    <property type="component" value="Chromosome 8"/>
</dbReference>
<feature type="compositionally biased region" description="Polar residues" evidence="3">
    <location>
        <begin position="1384"/>
        <end position="1404"/>
    </location>
</feature>
<dbReference type="PROSITE" id="PS50003">
    <property type="entry name" value="PH_DOMAIN"/>
    <property type="match status" value="1"/>
</dbReference>
<gene>
    <name evidence="6" type="primary">LOC111108385</name>
</gene>
<feature type="compositionally biased region" description="Polar residues" evidence="3">
    <location>
        <begin position="1442"/>
        <end position="1454"/>
    </location>
</feature>
<dbReference type="Gene3D" id="3.30.420.40">
    <property type="match status" value="2"/>
</dbReference>
<feature type="compositionally biased region" description="Low complexity" evidence="3">
    <location>
        <begin position="1659"/>
        <end position="1669"/>
    </location>
</feature>
<evidence type="ECO:0000313" key="5">
    <source>
        <dbReference type="Proteomes" id="UP000694844"/>
    </source>
</evidence>
<feature type="region of interest" description="Disordered" evidence="3">
    <location>
        <begin position="133"/>
        <end position="156"/>
    </location>
</feature>
<feature type="region of interest" description="Disordered" evidence="3">
    <location>
        <begin position="1164"/>
        <end position="1204"/>
    </location>
</feature>
<feature type="region of interest" description="Disordered" evidence="3">
    <location>
        <begin position="1767"/>
        <end position="1795"/>
    </location>
</feature>
<comment type="function">
    <text evidence="1">Actins are highly conserved proteins that are involved in various types of cell motility and are ubiquitously expressed in all eukaryotic cells.</text>
</comment>